<dbReference type="EMBL" id="AP010904">
    <property type="protein sequence ID" value="BAH76212.1"/>
    <property type="molecule type" value="Genomic_DNA"/>
</dbReference>
<gene>
    <name evidence="2" type="ordered locus">DMR_27210</name>
</gene>
<dbReference type="eggNOG" id="COG2197">
    <property type="taxonomic scope" value="Bacteria"/>
</dbReference>
<reference evidence="2 3" key="1">
    <citation type="journal article" date="2009" name="Genome Res.">
        <title>Whole genome sequence of Desulfovibrio magneticus strain RS-1 revealed common gene clusters in magnetotactic bacteria.</title>
        <authorList>
            <person name="Nakazawa H."/>
            <person name="Arakaki A."/>
            <person name="Narita-Yamada S."/>
            <person name="Yashiro I."/>
            <person name="Jinno K."/>
            <person name="Aoki N."/>
            <person name="Tsuruyama A."/>
            <person name="Okamura Y."/>
            <person name="Tanikawa S."/>
            <person name="Fujita N."/>
            <person name="Takeyama H."/>
            <person name="Matsunaga T."/>
        </authorList>
    </citation>
    <scope>NUCLEOTIDE SEQUENCE [LARGE SCALE GENOMIC DNA]</scope>
    <source>
        <strain evidence="3">ATCC 700980 / DSM 13731 / RS-1</strain>
    </source>
</reference>
<dbReference type="HOGENOM" id="CLU_108937_0_0_7"/>
<proteinExistence type="predicted"/>
<dbReference type="STRING" id="573370.DMR_27210"/>
<name>C4XGQ4_SOLM1</name>
<organism evidence="2 3">
    <name type="scientific">Solidesulfovibrio magneticus (strain ATCC 700980 / DSM 13731 / RS-1)</name>
    <name type="common">Desulfovibrio magneticus</name>
    <dbReference type="NCBI Taxonomy" id="573370"/>
    <lineage>
        <taxon>Bacteria</taxon>
        <taxon>Pseudomonadati</taxon>
        <taxon>Thermodesulfobacteriota</taxon>
        <taxon>Desulfovibrionia</taxon>
        <taxon>Desulfovibrionales</taxon>
        <taxon>Desulfovibrionaceae</taxon>
        <taxon>Solidesulfovibrio</taxon>
    </lineage>
</organism>
<evidence type="ECO:0000259" key="1">
    <source>
        <dbReference type="Pfam" id="PF14417"/>
    </source>
</evidence>
<dbReference type="OrthoDB" id="116243at2"/>
<keyword evidence="3" id="KW-1185">Reference proteome</keyword>
<dbReference type="InterPro" id="IPR025847">
    <property type="entry name" value="MEDS_domain"/>
</dbReference>
<dbReference type="Pfam" id="PF14417">
    <property type="entry name" value="MEDS"/>
    <property type="match status" value="1"/>
</dbReference>
<dbReference type="RefSeq" id="WP_015861381.1">
    <property type="nucleotide sequence ID" value="NC_012796.1"/>
</dbReference>
<sequence length="218" mass="24728">MHIQTSDQPSLDLGFGEYTCNWGVHLCGLYETDKERDAIIFGFLAQGAKVGDLQLYCPAERSREDFESKMSAACPHCGPKLKDQEVFRISSARDLYYPDGTFSPWAMEDGLNAFYEQSRDQGGPNIRATAEMVWALETIPGVEHLMAYESRLNYFIKGKPWVSICLYNVAKFDGKTIMKVLQTHPYIISQGVISANPFFVDPDIWLSKNAPEFMNRDE</sequence>
<evidence type="ECO:0000313" key="2">
    <source>
        <dbReference type="EMBL" id="BAH76212.1"/>
    </source>
</evidence>
<dbReference type="KEGG" id="dma:DMR_27210"/>
<evidence type="ECO:0000313" key="3">
    <source>
        <dbReference type="Proteomes" id="UP000009071"/>
    </source>
</evidence>
<dbReference type="AlphaFoldDB" id="C4XGQ4"/>
<accession>C4XGQ4</accession>
<feature type="domain" description="MEDS" evidence="1">
    <location>
        <begin position="25"/>
        <end position="185"/>
    </location>
</feature>
<dbReference type="Proteomes" id="UP000009071">
    <property type="component" value="Chromosome"/>
</dbReference>
<protein>
    <recommendedName>
        <fullName evidence="1">MEDS domain-containing protein</fullName>
    </recommendedName>
</protein>